<reference evidence="6 7" key="1">
    <citation type="submission" date="2020-08" db="EMBL/GenBank/DDBJ databases">
        <title>Genomic Encyclopedia of Type Strains, Phase IV (KMG-IV): sequencing the most valuable type-strain genomes for metagenomic binning, comparative biology and taxonomic classification.</title>
        <authorList>
            <person name="Goeker M."/>
        </authorList>
    </citation>
    <scope>NUCLEOTIDE SEQUENCE [LARGE SCALE GENOMIC DNA]</scope>
    <source>
        <strain evidence="6 7">DSM 26189</strain>
    </source>
</reference>
<organism evidence="6 7">
    <name type="scientific">Sphingobium jiangsuense</name>
    <dbReference type="NCBI Taxonomy" id="870476"/>
    <lineage>
        <taxon>Bacteria</taxon>
        <taxon>Pseudomonadati</taxon>
        <taxon>Pseudomonadota</taxon>
        <taxon>Alphaproteobacteria</taxon>
        <taxon>Sphingomonadales</taxon>
        <taxon>Sphingomonadaceae</taxon>
        <taxon>Sphingobium</taxon>
    </lineage>
</organism>
<keyword evidence="3" id="KW-0238">DNA-binding</keyword>
<dbReference type="EMBL" id="JACIDT010000005">
    <property type="protein sequence ID" value="MBB3925991.1"/>
    <property type="molecule type" value="Genomic_DNA"/>
</dbReference>
<evidence type="ECO:0000256" key="1">
    <source>
        <dbReference type="ARBA" id="ARBA00009437"/>
    </source>
</evidence>
<dbReference type="Pfam" id="PF03466">
    <property type="entry name" value="LysR_substrate"/>
    <property type="match status" value="1"/>
</dbReference>
<proteinExistence type="inferred from homology"/>
<protein>
    <submittedName>
        <fullName evidence="6">LysR family nod box-dependent transcriptional activator</fullName>
    </submittedName>
</protein>
<dbReference type="GO" id="GO:0003700">
    <property type="term" value="F:DNA-binding transcription factor activity"/>
    <property type="evidence" value="ECO:0007669"/>
    <property type="project" value="InterPro"/>
</dbReference>
<dbReference type="Pfam" id="PF00126">
    <property type="entry name" value="HTH_1"/>
    <property type="match status" value="1"/>
</dbReference>
<keyword evidence="7" id="KW-1185">Reference proteome</keyword>
<dbReference type="InterPro" id="IPR036388">
    <property type="entry name" value="WH-like_DNA-bd_sf"/>
</dbReference>
<evidence type="ECO:0000256" key="4">
    <source>
        <dbReference type="ARBA" id="ARBA00023163"/>
    </source>
</evidence>
<name>A0A7W6FPE1_9SPHN</name>
<dbReference type="InterPro" id="IPR005119">
    <property type="entry name" value="LysR_subst-bd"/>
</dbReference>
<dbReference type="PANTHER" id="PTHR30118:SF6">
    <property type="entry name" value="HTH-TYPE TRANSCRIPTIONAL REGULATOR LEUO"/>
    <property type="match status" value="1"/>
</dbReference>
<dbReference type="CDD" id="cd08417">
    <property type="entry name" value="PBP2_Nitroaromatics_like"/>
    <property type="match status" value="1"/>
</dbReference>
<feature type="domain" description="HTH lysR-type" evidence="5">
    <location>
        <begin position="10"/>
        <end position="67"/>
    </location>
</feature>
<dbReference type="SUPFAM" id="SSF46785">
    <property type="entry name" value="Winged helix' DNA-binding domain"/>
    <property type="match status" value="1"/>
</dbReference>
<accession>A0A7W6FPE1</accession>
<dbReference type="SUPFAM" id="SSF53850">
    <property type="entry name" value="Periplasmic binding protein-like II"/>
    <property type="match status" value="1"/>
</dbReference>
<evidence type="ECO:0000313" key="7">
    <source>
        <dbReference type="Proteomes" id="UP000571950"/>
    </source>
</evidence>
<evidence type="ECO:0000259" key="5">
    <source>
        <dbReference type="PROSITE" id="PS50931"/>
    </source>
</evidence>
<dbReference type="Gene3D" id="3.40.190.10">
    <property type="entry name" value="Periplasmic binding protein-like II"/>
    <property type="match status" value="2"/>
</dbReference>
<evidence type="ECO:0000256" key="3">
    <source>
        <dbReference type="ARBA" id="ARBA00023125"/>
    </source>
</evidence>
<gene>
    <name evidence="6" type="ORF">GGR43_001706</name>
</gene>
<dbReference type="InterPro" id="IPR000847">
    <property type="entry name" value="LysR_HTH_N"/>
</dbReference>
<dbReference type="RefSeq" id="WP_188071550.1">
    <property type="nucleotide sequence ID" value="NZ_BSPS01000004.1"/>
</dbReference>
<dbReference type="InterPro" id="IPR036390">
    <property type="entry name" value="WH_DNA-bd_sf"/>
</dbReference>
<evidence type="ECO:0000313" key="6">
    <source>
        <dbReference type="EMBL" id="MBB3925991.1"/>
    </source>
</evidence>
<dbReference type="InterPro" id="IPR037402">
    <property type="entry name" value="YidZ_PBP2"/>
</dbReference>
<dbReference type="InterPro" id="IPR050389">
    <property type="entry name" value="LysR-type_TF"/>
</dbReference>
<evidence type="ECO:0000256" key="2">
    <source>
        <dbReference type="ARBA" id="ARBA00023015"/>
    </source>
</evidence>
<dbReference type="PROSITE" id="PS50931">
    <property type="entry name" value="HTH_LYSR"/>
    <property type="match status" value="1"/>
</dbReference>
<keyword evidence="4" id="KW-0804">Transcription</keyword>
<dbReference type="AlphaFoldDB" id="A0A7W6FPE1"/>
<dbReference type="PANTHER" id="PTHR30118">
    <property type="entry name" value="HTH-TYPE TRANSCRIPTIONAL REGULATOR LEUO-RELATED"/>
    <property type="match status" value="1"/>
</dbReference>
<dbReference type="GO" id="GO:0003677">
    <property type="term" value="F:DNA binding"/>
    <property type="evidence" value="ECO:0007669"/>
    <property type="project" value="UniProtKB-KW"/>
</dbReference>
<dbReference type="Gene3D" id="1.10.10.10">
    <property type="entry name" value="Winged helix-like DNA-binding domain superfamily/Winged helix DNA-binding domain"/>
    <property type="match status" value="1"/>
</dbReference>
<comment type="caution">
    <text evidence="6">The sequence shown here is derived from an EMBL/GenBank/DDBJ whole genome shotgun (WGS) entry which is preliminary data.</text>
</comment>
<comment type="similarity">
    <text evidence="1">Belongs to the LysR transcriptional regulatory family.</text>
</comment>
<keyword evidence="2" id="KW-0805">Transcription regulation</keyword>
<sequence>MDSSKTLRLVNLNLLPVLRQLLRTRSVSRTAEDLNLTQSAISASLRKLRGLFDDELLVMRGREMVLTDRAEQLIAPLEALLASAEHLIGMPEFDPATENRMFRVASADYITALIAPGLLPYLAEHAPGISMQTIIGGPRTSLDIQQGIVDLIIAPDQINEWLHMPFQAPDSPFDYEVVLHDRLVCIAAQDDPDIDAQIDMATYLSKQHAAFYLRRELHASVEIETMQRLGIQQKNQILLQEFTLLPMIVAATRNIAVIPETIANIYSGVLPIRILEPPIEFEPIRLVMVWAKSQSKKPAHSWFRDAVRTAIQRHAKP</sequence>
<dbReference type="Proteomes" id="UP000571950">
    <property type="component" value="Unassembled WGS sequence"/>
</dbReference>